<feature type="chain" id="PRO_5003094652" evidence="1">
    <location>
        <begin position="24"/>
        <end position="308"/>
    </location>
</feature>
<gene>
    <name evidence="3" type="ordered locus">Trad_1158</name>
</gene>
<dbReference type="HOGENOM" id="CLU_038034_6_0_0"/>
<dbReference type="eggNOG" id="COG4558">
    <property type="taxonomic scope" value="Bacteria"/>
</dbReference>
<name>D7CW20_TRURR</name>
<accession>D7CW20</accession>
<evidence type="ECO:0000313" key="4">
    <source>
        <dbReference type="Proteomes" id="UP000000379"/>
    </source>
</evidence>
<dbReference type="Pfam" id="PF01497">
    <property type="entry name" value="Peripla_BP_2"/>
    <property type="match status" value="1"/>
</dbReference>
<dbReference type="EMBL" id="CP002049">
    <property type="protein sequence ID" value="ADI14283.1"/>
    <property type="molecule type" value="Genomic_DNA"/>
</dbReference>
<sequence length="308" mass="31888">MTRTPKVLKVLATLWALFASAFAQTLQDARGQEIDPSTLDLSRVITLGGDLTEIVFALGQSDTLAAVDTSSLYPPEGVAALPKVGYVRQLSAEGVLALNPSLILAGEDAGPPEVLAQLGEAGVQLVTVPQEDSVTGAKAKIDFVAALFGVPERAEALKRQIDLDVLEARLITDAARADRAPKVMFIYARGAGALSVSGTGTSAHAMIALAGGANAVTEYEGYKPLTAEAAVAAAPEVLLFLARGLESVGGVEGVGTLPGLAQTPAWAARRIVALDDLYLLGFTPRVGQAVRELTQAFYPEAQLAGGAR</sequence>
<evidence type="ECO:0000256" key="1">
    <source>
        <dbReference type="SAM" id="SignalP"/>
    </source>
</evidence>
<keyword evidence="4" id="KW-1185">Reference proteome</keyword>
<dbReference type="STRING" id="649638.Trad_1158"/>
<keyword evidence="1" id="KW-0732">Signal</keyword>
<reference evidence="3 4" key="2">
    <citation type="journal article" date="2011" name="Stand. Genomic Sci.">
        <title>Complete genome sequence of Truepera radiovictrix type strain (RQ-24).</title>
        <authorList>
            <person name="Ivanova N."/>
            <person name="Rohde C."/>
            <person name="Munk C."/>
            <person name="Nolan M."/>
            <person name="Lucas S."/>
            <person name="Del Rio T.G."/>
            <person name="Tice H."/>
            <person name="Deshpande S."/>
            <person name="Cheng J.F."/>
            <person name="Tapia R."/>
            <person name="Han C."/>
            <person name="Goodwin L."/>
            <person name="Pitluck S."/>
            <person name="Liolios K."/>
            <person name="Mavromatis K."/>
            <person name="Mikhailova N."/>
            <person name="Pati A."/>
            <person name="Chen A."/>
            <person name="Palaniappan K."/>
            <person name="Land M."/>
            <person name="Hauser L."/>
            <person name="Chang Y.J."/>
            <person name="Jeffries C.D."/>
            <person name="Brambilla E."/>
            <person name="Rohde M."/>
            <person name="Goker M."/>
            <person name="Tindall B.J."/>
            <person name="Woyke T."/>
            <person name="Bristow J."/>
            <person name="Eisen J.A."/>
            <person name="Markowitz V."/>
            <person name="Hugenholtz P."/>
            <person name="Kyrpides N.C."/>
            <person name="Klenk H.P."/>
            <person name="Lapidus A."/>
        </authorList>
    </citation>
    <scope>NUCLEOTIDE SEQUENCE [LARGE SCALE GENOMIC DNA]</scope>
    <source>
        <strain evidence="4">DSM 17093 / CIP 108686 / LMG 22925 / RQ-24</strain>
    </source>
</reference>
<feature type="domain" description="Fe/B12 periplasmic-binding" evidence="2">
    <location>
        <begin position="43"/>
        <end position="301"/>
    </location>
</feature>
<dbReference type="AlphaFoldDB" id="D7CW20"/>
<dbReference type="SUPFAM" id="SSF53807">
    <property type="entry name" value="Helical backbone' metal receptor"/>
    <property type="match status" value="1"/>
</dbReference>
<dbReference type="PROSITE" id="PS50983">
    <property type="entry name" value="FE_B12_PBP"/>
    <property type="match status" value="1"/>
</dbReference>
<proteinExistence type="predicted"/>
<dbReference type="RefSeq" id="WP_013177654.1">
    <property type="nucleotide sequence ID" value="NC_014221.1"/>
</dbReference>
<evidence type="ECO:0000313" key="3">
    <source>
        <dbReference type="EMBL" id="ADI14283.1"/>
    </source>
</evidence>
<evidence type="ECO:0000259" key="2">
    <source>
        <dbReference type="PROSITE" id="PS50983"/>
    </source>
</evidence>
<dbReference type="OrthoDB" id="9797736at2"/>
<dbReference type="Gene3D" id="3.40.50.1980">
    <property type="entry name" value="Nitrogenase molybdenum iron protein domain"/>
    <property type="match status" value="2"/>
</dbReference>
<dbReference type="InterPro" id="IPR002491">
    <property type="entry name" value="ABC_transptr_periplasmic_BD"/>
</dbReference>
<dbReference type="KEGG" id="tra:Trad_1158"/>
<dbReference type="Proteomes" id="UP000000379">
    <property type="component" value="Chromosome"/>
</dbReference>
<dbReference type="InterPro" id="IPR050902">
    <property type="entry name" value="ABC_Transporter_SBP"/>
</dbReference>
<dbReference type="PANTHER" id="PTHR30535">
    <property type="entry name" value="VITAMIN B12-BINDING PROTEIN"/>
    <property type="match status" value="1"/>
</dbReference>
<dbReference type="PANTHER" id="PTHR30535:SF4">
    <property type="entry name" value="HEMIN-BINDING PERIPLASMIC PROTEIN HMUT"/>
    <property type="match status" value="1"/>
</dbReference>
<protein>
    <submittedName>
        <fullName evidence="3">Periplasmic binding protein</fullName>
    </submittedName>
</protein>
<organism evidence="3 4">
    <name type="scientific">Truepera radiovictrix (strain DSM 17093 / CIP 108686 / LMG 22925 / RQ-24)</name>
    <dbReference type="NCBI Taxonomy" id="649638"/>
    <lineage>
        <taxon>Bacteria</taxon>
        <taxon>Thermotogati</taxon>
        <taxon>Deinococcota</taxon>
        <taxon>Deinococci</taxon>
        <taxon>Trueperales</taxon>
        <taxon>Trueperaceae</taxon>
        <taxon>Truepera</taxon>
    </lineage>
</organism>
<reference evidence="4" key="1">
    <citation type="submission" date="2010-05" db="EMBL/GenBank/DDBJ databases">
        <title>The complete genome of Truepera radiovictris DSM 17093.</title>
        <authorList>
            <consortium name="US DOE Joint Genome Institute (JGI-PGF)"/>
            <person name="Lucas S."/>
            <person name="Copeland A."/>
            <person name="Lapidus A."/>
            <person name="Glavina del Rio T."/>
            <person name="Dalin E."/>
            <person name="Tice H."/>
            <person name="Bruce D."/>
            <person name="Goodwin L."/>
            <person name="Pitluck S."/>
            <person name="Kyrpides N."/>
            <person name="Mavromatis K."/>
            <person name="Ovchinnikova G."/>
            <person name="Munk A.C."/>
            <person name="Detter J.C."/>
            <person name="Han C."/>
            <person name="Tapia R."/>
            <person name="Land M."/>
            <person name="Hauser L."/>
            <person name="Markowitz V."/>
            <person name="Cheng J.-F."/>
            <person name="Hugenholtz P."/>
            <person name="Woyke T."/>
            <person name="Wu D."/>
            <person name="Tindall B."/>
            <person name="Pomrenke H.G."/>
            <person name="Brambilla E."/>
            <person name="Klenk H.-P."/>
            <person name="Eisen J.A."/>
        </authorList>
    </citation>
    <scope>NUCLEOTIDE SEQUENCE [LARGE SCALE GENOMIC DNA]</scope>
    <source>
        <strain evidence="4">DSM 17093 / CIP 108686 / LMG 22925 / RQ-24</strain>
    </source>
</reference>
<feature type="signal peptide" evidence="1">
    <location>
        <begin position="1"/>
        <end position="23"/>
    </location>
</feature>